<dbReference type="SMART" id="SM00477">
    <property type="entry name" value="NUC"/>
    <property type="match status" value="1"/>
</dbReference>
<keyword evidence="5" id="KW-0255">Endonuclease</keyword>
<dbReference type="CDD" id="cd00091">
    <property type="entry name" value="NUC"/>
    <property type="match status" value="1"/>
</dbReference>
<dbReference type="SMART" id="SM00892">
    <property type="entry name" value="Endonuclease_NS"/>
    <property type="match status" value="1"/>
</dbReference>
<dbReference type="PANTHER" id="PTHR13966:SF5">
    <property type="entry name" value="ENDONUCLEASE G, MITOCHONDRIAL"/>
    <property type="match status" value="1"/>
</dbReference>
<dbReference type="InterPro" id="IPR001604">
    <property type="entry name" value="Endo_G_ENPP1-like_dom"/>
</dbReference>
<feature type="domain" description="DNA/RNA non-specific endonuclease/pyrophosphatase/phosphodiesterase" evidence="4">
    <location>
        <begin position="388"/>
        <end position="595"/>
    </location>
</feature>
<accession>A0A6P2DED0</accession>
<keyword evidence="5" id="KW-0645">Protease</keyword>
<organism evidence="5 6">
    <name type="scientific">Gemmata massiliana</name>
    <dbReference type="NCBI Taxonomy" id="1210884"/>
    <lineage>
        <taxon>Bacteria</taxon>
        <taxon>Pseudomonadati</taxon>
        <taxon>Planctomycetota</taxon>
        <taxon>Planctomycetia</taxon>
        <taxon>Gemmatales</taxon>
        <taxon>Gemmataceae</taxon>
        <taxon>Gemmata</taxon>
    </lineage>
</organism>
<dbReference type="Gene3D" id="2.40.10.10">
    <property type="entry name" value="Trypsin-like serine proteases"/>
    <property type="match status" value="2"/>
</dbReference>
<evidence type="ECO:0000313" key="6">
    <source>
        <dbReference type="Proteomes" id="UP000464178"/>
    </source>
</evidence>
<keyword evidence="2" id="KW-0479">Metal-binding</keyword>
<dbReference type="RefSeq" id="WP_197909644.1">
    <property type="nucleotide sequence ID" value="NZ_LR593886.1"/>
</dbReference>
<evidence type="ECO:0000259" key="4">
    <source>
        <dbReference type="SMART" id="SM00892"/>
    </source>
</evidence>
<dbReference type="Pfam" id="PF01223">
    <property type="entry name" value="Endonuclease_NS"/>
    <property type="match status" value="1"/>
</dbReference>
<dbReference type="InterPro" id="IPR044929">
    <property type="entry name" value="DNA/RNA_non-sp_Endonuclease_sf"/>
</dbReference>
<reference evidence="5 6" key="1">
    <citation type="submission" date="2019-05" db="EMBL/GenBank/DDBJ databases">
        <authorList>
            <consortium name="Science for Life Laboratories"/>
        </authorList>
    </citation>
    <scope>NUCLEOTIDE SEQUENCE [LARGE SCALE GENOMIC DNA]</scope>
    <source>
        <strain evidence="5">Soil9</strain>
    </source>
</reference>
<dbReference type="PANTHER" id="PTHR13966">
    <property type="entry name" value="ENDONUCLEASE RELATED"/>
    <property type="match status" value="1"/>
</dbReference>
<evidence type="ECO:0000256" key="2">
    <source>
        <dbReference type="PIRSR" id="PIRSR640255-2"/>
    </source>
</evidence>
<dbReference type="InterPro" id="IPR044925">
    <property type="entry name" value="His-Me_finger_sf"/>
</dbReference>
<dbReference type="Proteomes" id="UP000464178">
    <property type="component" value="Chromosome"/>
</dbReference>
<protein>
    <recommendedName>
        <fullName evidence="7">Serine protease</fullName>
    </recommendedName>
</protein>
<dbReference type="AlphaFoldDB" id="A0A6P2DED0"/>
<evidence type="ECO:0008006" key="7">
    <source>
        <dbReference type="Google" id="ProtNLM"/>
    </source>
</evidence>
<dbReference type="GO" id="GO:0046872">
    <property type="term" value="F:metal ion binding"/>
    <property type="evidence" value="ECO:0007669"/>
    <property type="project" value="UniProtKB-KW"/>
</dbReference>
<dbReference type="EMBL" id="LR593886">
    <property type="protein sequence ID" value="VTR99475.1"/>
    <property type="molecule type" value="Genomic_DNA"/>
</dbReference>
<dbReference type="InterPro" id="IPR040255">
    <property type="entry name" value="Non-specific_endonuclease"/>
</dbReference>
<dbReference type="KEGG" id="gms:SOIL9_85050"/>
<sequence>MSSPSRIFTAVLEDSELMAEVRERSKKALAAHRPILDANEIALAPADYRAAMEGRALPDADAQDYSEAIVLLDGRPSLLVRNDSFEEPELEYWQTRLNPSRAVLESALRSVGRVELTGHTTYEWVGTAWVIGDRLVATNRHVANVFAQGRGQGFVFRPSPLGGSLTARIDFKEEYQTGAIKEVPVTRVLYIAPDEPGQPDMAVLELGTADELPGPVQLAASSRIDGPVAVVGYPAWDSRNGEDAMRNIFRDIYDVKRLAPGYLMPAASATDIQHNCSTLGGNSGSAVLDVQTGAAVGLHFGGRFRTANFAVKAEVIRSVLDRLPASRPGIAVPGGTASEAPTAASLAGREGYRPDFLGTGRRVRLPILSSAQEDDAVSVPGRDDFVLAYTHFSVVMCRSRRLCYFTAVNIDGNQSLNLRRADNWFLDPRIPADTQSGNELYRNNNLDRGHMVRRLDPVWGSPAVAKAANNDTFFYTNSCPQHANLNQRTWNDLEDYILNNTDQRNLKVSVFTGPVLAAADPVYRGTRIPLDYWKVVVMVKTDGKLSATAYMLTQRNLQDDFEAPFVFGPFRTYQVPIARVENATGLSFGNLSDFDPLAGTEAAAPAPARELTTASDLVL</sequence>
<keyword evidence="6" id="KW-1185">Reference proteome</keyword>
<dbReference type="InterPro" id="IPR043504">
    <property type="entry name" value="Peptidase_S1_PA_chymotrypsin"/>
</dbReference>
<keyword evidence="5" id="KW-0378">Hydrolase</keyword>
<dbReference type="GO" id="GO:0008233">
    <property type="term" value="F:peptidase activity"/>
    <property type="evidence" value="ECO:0007669"/>
    <property type="project" value="UniProtKB-KW"/>
</dbReference>
<dbReference type="GO" id="GO:0006508">
    <property type="term" value="P:proteolysis"/>
    <property type="evidence" value="ECO:0007669"/>
    <property type="project" value="UniProtKB-KW"/>
</dbReference>
<dbReference type="InterPro" id="IPR020821">
    <property type="entry name" value="ENPP1-3/EXOG-like_nuc-like"/>
</dbReference>
<feature type="domain" description="ENPP1-3/EXOG-like endonuclease/phosphodiesterase" evidence="3">
    <location>
        <begin position="389"/>
        <end position="597"/>
    </location>
</feature>
<evidence type="ECO:0000256" key="1">
    <source>
        <dbReference type="PIRSR" id="PIRSR640255-1"/>
    </source>
</evidence>
<dbReference type="GO" id="GO:0004519">
    <property type="term" value="F:endonuclease activity"/>
    <property type="evidence" value="ECO:0007669"/>
    <property type="project" value="UniProtKB-KW"/>
</dbReference>
<evidence type="ECO:0000313" key="5">
    <source>
        <dbReference type="EMBL" id="VTR99475.1"/>
    </source>
</evidence>
<keyword evidence="5" id="KW-0540">Nuclease</keyword>
<dbReference type="GO" id="GO:0003676">
    <property type="term" value="F:nucleic acid binding"/>
    <property type="evidence" value="ECO:0007669"/>
    <property type="project" value="InterPro"/>
</dbReference>
<dbReference type="SUPFAM" id="SSF50494">
    <property type="entry name" value="Trypsin-like serine proteases"/>
    <property type="match status" value="1"/>
</dbReference>
<proteinExistence type="predicted"/>
<dbReference type="Pfam" id="PF13365">
    <property type="entry name" value="Trypsin_2"/>
    <property type="match status" value="1"/>
</dbReference>
<dbReference type="Gene3D" id="3.40.570.10">
    <property type="entry name" value="Extracellular Endonuclease, subunit A"/>
    <property type="match status" value="1"/>
</dbReference>
<evidence type="ECO:0000259" key="3">
    <source>
        <dbReference type="SMART" id="SM00477"/>
    </source>
</evidence>
<dbReference type="InterPro" id="IPR009003">
    <property type="entry name" value="Peptidase_S1_PA"/>
</dbReference>
<dbReference type="SUPFAM" id="SSF54060">
    <property type="entry name" value="His-Me finger endonucleases"/>
    <property type="match status" value="1"/>
</dbReference>
<gene>
    <name evidence="5" type="ORF">SOIL9_85050</name>
</gene>
<name>A0A6P2DED0_9BACT</name>
<feature type="binding site" evidence="2">
    <location>
        <position position="486"/>
    </location>
    <ligand>
        <name>Mg(2+)</name>
        <dbReference type="ChEBI" id="CHEBI:18420"/>
        <note>catalytic</note>
    </ligand>
</feature>
<feature type="active site" description="Proton acceptor" evidence="1">
    <location>
        <position position="450"/>
    </location>
</feature>